<dbReference type="Proteomes" id="UP001332503">
    <property type="component" value="Unassembled WGS sequence"/>
</dbReference>
<dbReference type="EMBL" id="BTFR01000032">
    <property type="protein sequence ID" value="GMM16772.1"/>
    <property type="molecule type" value="Genomic_DNA"/>
</dbReference>
<evidence type="ECO:0000313" key="3">
    <source>
        <dbReference type="Proteomes" id="UP001332503"/>
    </source>
</evidence>
<evidence type="ECO:0000313" key="2">
    <source>
        <dbReference type="EMBL" id="GMM16772.1"/>
    </source>
</evidence>
<comment type="caution">
    <text evidence="1">The sequence shown here is derived from an EMBL/GenBank/DDBJ whole genome shotgun (WGS) entry which is preliminary data.</text>
</comment>
<accession>A0ABD0BZ89</accession>
<dbReference type="AlphaFoldDB" id="A0ABD0BZ89"/>
<evidence type="ECO:0000313" key="4">
    <source>
        <dbReference type="Proteomes" id="UP001346800"/>
    </source>
</evidence>
<organism evidence="1 4">
    <name type="scientific">Lactobacillus amylovorus subsp. animalium</name>
    <dbReference type="NCBI Taxonomy" id="3378536"/>
    <lineage>
        <taxon>Bacteria</taxon>
        <taxon>Bacillati</taxon>
        <taxon>Bacillota</taxon>
        <taxon>Bacilli</taxon>
        <taxon>Lactobacillales</taxon>
        <taxon>Lactobacillaceae</taxon>
        <taxon>Lactobacillus</taxon>
    </lineage>
</organism>
<gene>
    <name evidence="2" type="ORF">LABF125_19060</name>
    <name evidence="1" type="ORF">LABF186_01120</name>
</gene>
<protein>
    <submittedName>
        <fullName evidence="1">Uncharacterized protein</fullName>
    </submittedName>
</protein>
<reference evidence="1" key="1">
    <citation type="submission" date="2023-06" db="EMBL/GenBank/DDBJ databases">
        <authorList>
            <person name="Tohno M."/>
            <person name="Tanizawa Y."/>
        </authorList>
    </citation>
    <scope>NUCLEOTIDE SEQUENCE</scope>
    <source>
        <strain evidence="2">BF125</strain>
        <strain evidence="1">BF186</strain>
    </source>
</reference>
<keyword evidence="3" id="KW-1185">Reference proteome</keyword>
<reference evidence="3 4" key="2">
    <citation type="journal article" date="2024" name="Int. J. Syst. Evol. Microbiol.">
        <title>Proposal of Lactobacillus amylovorus subsp. animalis subsp. nov. and an emended description of Lactobacillus amylovorus.</title>
        <authorList>
            <person name="Yamane K."/>
            <person name="Tanizawa Y."/>
            <person name="Kobayashi H."/>
            <person name="Kamizono T."/>
            <person name="Kojima Y."/>
            <person name="Takagi H."/>
            <person name="Tohno M."/>
        </authorList>
    </citation>
    <scope>NUCLEOTIDE SEQUENCE [LARGE SCALE GENOMIC DNA]</scope>
    <source>
        <strain evidence="2 3">BF125</strain>
        <strain evidence="1 4">BF186</strain>
    </source>
</reference>
<proteinExistence type="predicted"/>
<dbReference type="RefSeq" id="WP_013641402.1">
    <property type="nucleotide sequence ID" value="NZ_BTFQ01000007.1"/>
</dbReference>
<evidence type="ECO:0000313" key="1">
    <source>
        <dbReference type="EMBL" id="GMM12998.1"/>
    </source>
</evidence>
<name>A0ABD0BZ89_LACAM</name>
<dbReference type="EMBL" id="BTFQ01000007">
    <property type="protein sequence ID" value="GMM12998.1"/>
    <property type="molecule type" value="Genomic_DNA"/>
</dbReference>
<sequence>MTQLKKQEKSVLVGIDDIKISDDIRAFASEYQILIGNEFDISLLMAGMPADIAEVQNDHAISFLLRSNRIQL</sequence>
<dbReference type="Proteomes" id="UP001346800">
    <property type="component" value="Unassembled WGS sequence"/>
</dbReference>